<protein>
    <submittedName>
        <fullName evidence="2">Uncharacterized protein</fullName>
    </submittedName>
</protein>
<feature type="region of interest" description="Disordered" evidence="1">
    <location>
        <begin position="1"/>
        <end position="25"/>
    </location>
</feature>
<evidence type="ECO:0000313" key="2">
    <source>
        <dbReference type="EMBL" id="CAA9320118.1"/>
    </source>
</evidence>
<reference evidence="2" key="1">
    <citation type="submission" date="2020-02" db="EMBL/GenBank/DDBJ databases">
        <authorList>
            <person name="Meier V. D."/>
        </authorList>
    </citation>
    <scope>NUCLEOTIDE SEQUENCE</scope>
    <source>
        <strain evidence="2">AVDCRST_MAG48</strain>
    </source>
</reference>
<dbReference type="AlphaFoldDB" id="A0A6J4L5T8"/>
<feature type="compositionally biased region" description="Basic residues" evidence="1">
    <location>
        <begin position="92"/>
        <end position="107"/>
    </location>
</feature>
<gene>
    <name evidence="2" type="ORF">AVDCRST_MAG48-2595</name>
</gene>
<evidence type="ECO:0000256" key="1">
    <source>
        <dbReference type="SAM" id="MobiDB-lite"/>
    </source>
</evidence>
<feature type="region of interest" description="Disordered" evidence="1">
    <location>
        <begin position="88"/>
        <end position="107"/>
    </location>
</feature>
<sequence length="107" mass="11729">MTSGVPDAEEAGQAAGADGDETRPSWVNLRGVPLVTRLAGVTCIGAAVGRRTSCGERTVENYEEVIVNTSALGRRPLRHRGRNVFRELTGRSARRPHLRNRRPRGIR</sequence>
<name>A0A6J4L5T8_9ACTN</name>
<accession>A0A6J4L5T8</accession>
<organism evidence="2">
    <name type="scientific">uncultured Friedmanniella sp</name>
    <dbReference type="NCBI Taxonomy" id="335381"/>
    <lineage>
        <taxon>Bacteria</taxon>
        <taxon>Bacillati</taxon>
        <taxon>Actinomycetota</taxon>
        <taxon>Actinomycetes</taxon>
        <taxon>Propionibacteriales</taxon>
        <taxon>Nocardioidaceae</taxon>
        <taxon>Friedmanniella</taxon>
        <taxon>environmental samples</taxon>
    </lineage>
</organism>
<dbReference type="EMBL" id="CADCTS010000369">
    <property type="protein sequence ID" value="CAA9320118.1"/>
    <property type="molecule type" value="Genomic_DNA"/>
</dbReference>
<proteinExistence type="predicted"/>